<feature type="transmembrane region" description="Helical" evidence="5">
    <location>
        <begin position="81"/>
        <end position="99"/>
    </location>
</feature>
<evidence type="ECO:0000313" key="6">
    <source>
        <dbReference type="EMBL" id="CTQ44390.1"/>
    </source>
</evidence>
<keyword evidence="7" id="KW-1185">Reference proteome</keyword>
<organism evidence="6 7">
    <name type="scientific">Roseibium aggregatum</name>
    <dbReference type="NCBI Taxonomy" id="187304"/>
    <lineage>
        <taxon>Bacteria</taxon>
        <taxon>Pseudomonadati</taxon>
        <taxon>Pseudomonadota</taxon>
        <taxon>Alphaproteobacteria</taxon>
        <taxon>Hyphomicrobiales</taxon>
        <taxon>Stappiaceae</taxon>
        <taxon>Roseibium</taxon>
    </lineage>
</organism>
<dbReference type="KEGG" id="lagg:B0E33_09100"/>
<dbReference type="RefSeq" id="WP_022999024.1">
    <property type="nucleotide sequence ID" value="NZ_CP045617.1"/>
</dbReference>
<dbReference type="Pfam" id="PF01124">
    <property type="entry name" value="MAPEG"/>
    <property type="match status" value="1"/>
</dbReference>
<dbReference type="Gene3D" id="1.20.120.550">
    <property type="entry name" value="Membrane associated eicosanoid/glutathione metabolism-like domain"/>
    <property type="match status" value="1"/>
</dbReference>
<dbReference type="InterPro" id="IPR001129">
    <property type="entry name" value="Membr-assoc_MAPEG"/>
</dbReference>
<evidence type="ECO:0000313" key="7">
    <source>
        <dbReference type="Proteomes" id="UP000048926"/>
    </source>
</evidence>
<dbReference type="GO" id="GO:0016020">
    <property type="term" value="C:membrane"/>
    <property type="evidence" value="ECO:0007669"/>
    <property type="project" value="UniProtKB-SubCell"/>
</dbReference>
<keyword evidence="4 5" id="KW-0472">Membrane</keyword>
<keyword evidence="3 5" id="KW-1133">Transmembrane helix</keyword>
<evidence type="ECO:0000256" key="5">
    <source>
        <dbReference type="SAM" id="Phobius"/>
    </source>
</evidence>
<dbReference type="STRING" id="187304.B0E33_09100"/>
<evidence type="ECO:0000256" key="2">
    <source>
        <dbReference type="ARBA" id="ARBA00022692"/>
    </source>
</evidence>
<dbReference type="InterPro" id="IPR023352">
    <property type="entry name" value="MAPEG-like_dom_sf"/>
</dbReference>
<feature type="transmembrane region" description="Helical" evidence="5">
    <location>
        <begin position="105"/>
        <end position="124"/>
    </location>
</feature>
<dbReference type="AlphaFoldDB" id="A0A0M6Y6H3"/>
<gene>
    <name evidence="6" type="ORF">LAL4801_02833</name>
</gene>
<dbReference type="SUPFAM" id="SSF161084">
    <property type="entry name" value="MAPEG domain-like"/>
    <property type="match status" value="1"/>
</dbReference>
<sequence length="125" mass="13910">MPVAFWCVLAAAILPLLSVFPAKLDKSFDNARPRDPDYWRDGFRARAQGAQANGFEAFPLFAVAVFVGLNQGGDPHWIDRLAVLFVLLRIIYIGCYWADRASPRSLAWAASFLTSLAIFTSSLWS</sequence>
<dbReference type="PANTHER" id="PTHR35371">
    <property type="entry name" value="INNER MEMBRANE PROTEIN"/>
    <property type="match status" value="1"/>
</dbReference>
<protein>
    <submittedName>
        <fullName evidence="6">MAPEG family protein</fullName>
    </submittedName>
</protein>
<evidence type="ECO:0000256" key="1">
    <source>
        <dbReference type="ARBA" id="ARBA00004370"/>
    </source>
</evidence>
<keyword evidence="2 5" id="KW-0812">Transmembrane</keyword>
<proteinExistence type="predicted"/>
<dbReference type="EMBL" id="CXST01000002">
    <property type="protein sequence ID" value="CTQ44390.1"/>
    <property type="molecule type" value="Genomic_DNA"/>
</dbReference>
<evidence type="ECO:0000256" key="4">
    <source>
        <dbReference type="ARBA" id="ARBA00023136"/>
    </source>
</evidence>
<evidence type="ECO:0000256" key="3">
    <source>
        <dbReference type="ARBA" id="ARBA00022989"/>
    </source>
</evidence>
<dbReference type="PANTHER" id="PTHR35371:SF1">
    <property type="entry name" value="BLR7753 PROTEIN"/>
    <property type="match status" value="1"/>
</dbReference>
<dbReference type="OrthoDB" id="513661at2"/>
<dbReference type="Proteomes" id="UP000048926">
    <property type="component" value="Unassembled WGS sequence"/>
</dbReference>
<name>A0A0M6Y6H3_9HYPH</name>
<accession>A0A0M6Y6H3</accession>
<reference evidence="7" key="1">
    <citation type="submission" date="2015-07" db="EMBL/GenBank/DDBJ databases">
        <authorList>
            <person name="Rodrigo-Torres Lidia"/>
            <person name="Arahal R.David."/>
        </authorList>
    </citation>
    <scope>NUCLEOTIDE SEQUENCE [LARGE SCALE GENOMIC DNA]</scope>
    <source>
        <strain evidence="7">CECT 4801</strain>
    </source>
</reference>
<comment type="subcellular location">
    <subcellularLocation>
        <location evidence="1">Membrane</location>
    </subcellularLocation>
</comment>